<dbReference type="PROSITE" id="PS50887">
    <property type="entry name" value="GGDEF"/>
    <property type="match status" value="1"/>
</dbReference>
<dbReference type="NCBIfam" id="TIGR00229">
    <property type="entry name" value="sensory_box"/>
    <property type="match status" value="2"/>
</dbReference>
<dbReference type="Gene3D" id="3.30.450.20">
    <property type="entry name" value="PAS domain"/>
    <property type="match status" value="2"/>
</dbReference>
<protein>
    <recommendedName>
        <fullName evidence="5">Diguanylate cyclase</fullName>
    </recommendedName>
</protein>
<dbReference type="InterPro" id="IPR013655">
    <property type="entry name" value="PAS_fold_3"/>
</dbReference>
<sequence length="422" mass="45910">MSDTGAPDGAYRLRQLIDRLPAMVAYWDGDLRNVVANEAHRQFFGKTPAEIAGMHITELLVGELGEASLPYVYAAMAGQDQVFEKTLTDHNGVTRHVQAAYLPDLVDGQVRGLYVQVADVTERVEAERARDDAQRLFQISMDNAPFGEAVFTPAGQALYANPALRQLVGHRPHDEVVLSCRDGVHPDDLAVAERDWCELLGGSVPKVSTEMRYVRRDGATIWVQRIAVLVPAAHSGTDIVVAQFRDVTARRNAEACLARLAETDPLTGLYNRHSLVGRITEYRTTRTGAWVGAVFIDLDGFKQVNDAHGHVAGDAVLEAAARRLRAAVTPHSVYRFGGDEFVVLLVDDVTESAVQRVAYNVRAVLNGTYPVDGGEVTLTASVGWACSRTGDAAALIREADIDMYRHKARSRGAAGALPDGAR</sequence>
<accession>A0A7I7SQG9</accession>
<evidence type="ECO:0008006" key="5">
    <source>
        <dbReference type="Google" id="ProtNLM"/>
    </source>
</evidence>
<dbReference type="Pfam" id="PF08448">
    <property type="entry name" value="PAS_4"/>
    <property type="match status" value="1"/>
</dbReference>
<proteinExistence type="predicted"/>
<dbReference type="SMART" id="SM00091">
    <property type="entry name" value="PAS"/>
    <property type="match status" value="2"/>
</dbReference>
<dbReference type="InterPro" id="IPR000160">
    <property type="entry name" value="GGDEF_dom"/>
</dbReference>
<dbReference type="Pfam" id="PF08447">
    <property type="entry name" value="PAS_3"/>
    <property type="match status" value="1"/>
</dbReference>
<evidence type="ECO:0000313" key="4">
    <source>
        <dbReference type="Proteomes" id="UP000466445"/>
    </source>
</evidence>
<dbReference type="InterPro" id="IPR000700">
    <property type="entry name" value="PAS-assoc_C"/>
</dbReference>
<dbReference type="Pfam" id="PF00990">
    <property type="entry name" value="GGDEF"/>
    <property type="match status" value="1"/>
</dbReference>
<dbReference type="Gene3D" id="3.30.70.270">
    <property type="match status" value="1"/>
</dbReference>
<organism evidence="3 4">
    <name type="scientific">Mycolicibacterium sarraceniae</name>
    <dbReference type="NCBI Taxonomy" id="1534348"/>
    <lineage>
        <taxon>Bacteria</taxon>
        <taxon>Bacillati</taxon>
        <taxon>Actinomycetota</taxon>
        <taxon>Actinomycetes</taxon>
        <taxon>Mycobacteriales</taxon>
        <taxon>Mycobacteriaceae</taxon>
        <taxon>Mycolicibacterium</taxon>
    </lineage>
</organism>
<dbReference type="EMBL" id="AP022595">
    <property type="protein sequence ID" value="BBY59232.1"/>
    <property type="molecule type" value="Genomic_DNA"/>
</dbReference>
<dbReference type="RefSeq" id="WP_163697157.1">
    <property type="nucleotide sequence ID" value="NZ_AP022595.1"/>
</dbReference>
<dbReference type="InterPro" id="IPR001610">
    <property type="entry name" value="PAC"/>
</dbReference>
<dbReference type="SUPFAM" id="SSF55073">
    <property type="entry name" value="Nucleotide cyclase"/>
    <property type="match status" value="1"/>
</dbReference>
<dbReference type="AlphaFoldDB" id="A0A7I7SQG9"/>
<dbReference type="PROSITE" id="PS50113">
    <property type="entry name" value="PAC"/>
    <property type="match status" value="1"/>
</dbReference>
<dbReference type="KEGG" id="msar:MSAR_23680"/>
<dbReference type="NCBIfam" id="TIGR00254">
    <property type="entry name" value="GGDEF"/>
    <property type="match status" value="1"/>
</dbReference>
<gene>
    <name evidence="3" type="ORF">MSAR_23680</name>
</gene>
<dbReference type="SMART" id="SM00267">
    <property type="entry name" value="GGDEF"/>
    <property type="match status" value="1"/>
</dbReference>
<feature type="domain" description="GGDEF" evidence="2">
    <location>
        <begin position="289"/>
        <end position="419"/>
    </location>
</feature>
<dbReference type="InterPro" id="IPR052155">
    <property type="entry name" value="Biofilm_reg_signaling"/>
</dbReference>
<dbReference type="Proteomes" id="UP000466445">
    <property type="component" value="Chromosome"/>
</dbReference>
<evidence type="ECO:0000313" key="3">
    <source>
        <dbReference type="EMBL" id="BBY59232.1"/>
    </source>
</evidence>
<keyword evidence="4" id="KW-1185">Reference proteome</keyword>
<name>A0A7I7SQG9_9MYCO</name>
<dbReference type="InterPro" id="IPR000014">
    <property type="entry name" value="PAS"/>
</dbReference>
<dbReference type="InterPro" id="IPR043128">
    <property type="entry name" value="Rev_trsase/Diguanyl_cyclase"/>
</dbReference>
<dbReference type="PANTHER" id="PTHR44757:SF2">
    <property type="entry name" value="BIOFILM ARCHITECTURE MAINTENANCE PROTEIN MBAA"/>
    <property type="match status" value="1"/>
</dbReference>
<dbReference type="InterPro" id="IPR029787">
    <property type="entry name" value="Nucleotide_cyclase"/>
</dbReference>
<evidence type="ECO:0000259" key="1">
    <source>
        <dbReference type="PROSITE" id="PS50113"/>
    </source>
</evidence>
<dbReference type="InterPro" id="IPR013656">
    <property type="entry name" value="PAS_4"/>
</dbReference>
<evidence type="ECO:0000259" key="2">
    <source>
        <dbReference type="PROSITE" id="PS50887"/>
    </source>
</evidence>
<dbReference type="CDD" id="cd01949">
    <property type="entry name" value="GGDEF"/>
    <property type="match status" value="1"/>
</dbReference>
<dbReference type="SMART" id="SM00086">
    <property type="entry name" value="PAC"/>
    <property type="match status" value="2"/>
</dbReference>
<dbReference type="CDD" id="cd00130">
    <property type="entry name" value="PAS"/>
    <property type="match status" value="2"/>
</dbReference>
<dbReference type="InterPro" id="IPR035965">
    <property type="entry name" value="PAS-like_dom_sf"/>
</dbReference>
<dbReference type="SUPFAM" id="SSF55785">
    <property type="entry name" value="PYP-like sensor domain (PAS domain)"/>
    <property type="match status" value="2"/>
</dbReference>
<dbReference type="PANTHER" id="PTHR44757">
    <property type="entry name" value="DIGUANYLATE CYCLASE DGCP"/>
    <property type="match status" value="1"/>
</dbReference>
<reference evidence="3 4" key="1">
    <citation type="journal article" date="2019" name="Emerg. Microbes Infect.">
        <title>Comprehensive subspecies identification of 175 nontuberculous mycobacteria species based on 7547 genomic profiles.</title>
        <authorList>
            <person name="Matsumoto Y."/>
            <person name="Kinjo T."/>
            <person name="Motooka D."/>
            <person name="Nabeya D."/>
            <person name="Jung N."/>
            <person name="Uechi K."/>
            <person name="Horii T."/>
            <person name="Iida T."/>
            <person name="Fujita J."/>
            <person name="Nakamura S."/>
        </authorList>
    </citation>
    <scope>NUCLEOTIDE SEQUENCE [LARGE SCALE GENOMIC DNA]</scope>
    <source>
        <strain evidence="3 4">JCM 30395</strain>
    </source>
</reference>
<feature type="domain" description="PAC" evidence="1">
    <location>
        <begin position="207"/>
        <end position="259"/>
    </location>
</feature>